<organism evidence="9 10">
    <name type="scientific">Halomarina halobia</name>
    <dbReference type="NCBI Taxonomy" id="3033386"/>
    <lineage>
        <taxon>Archaea</taxon>
        <taxon>Methanobacteriati</taxon>
        <taxon>Methanobacteriota</taxon>
        <taxon>Stenosarchaea group</taxon>
        <taxon>Halobacteria</taxon>
        <taxon>Halobacteriales</taxon>
        <taxon>Natronomonadaceae</taxon>
        <taxon>Halomarina</taxon>
    </lineage>
</organism>
<evidence type="ECO:0000256" key="1">
    <source>
        <dbReference type="ARBA" id="ARBA00000813"/>
    </source>
</evidence>
<evidence type="ECO:0000313" key="10">
    <source>
        <dbReference type="Proteomes" id="UP001596547"/>
    </source>
</evidence>
<dbReference type="EC" id="1.1.99.24" evidence="3"/>
<evidence type="ECO:0000256" key="5">
    <source>
        <dbReference type="ARBA" id="ARBA00023002"/>
    </source>
</evidence>
<dbReference type="Pfam" id="PF25137">
    <property type="entry name" value="ADH_Fe_C"/>
    <property type="match status" value="1"/>
</dbReference>
<dbReference type="GO" id="GO:0047988">
    <property type="term" value="F:hydroxyacid-oxoacid transhydrogenase activity"/>
    <property type="evidence" value="ECO:0007669"/>
    <property type="project" value="UniProtKB-EC"/>
</dbReference>
<proteinExistence type="inferred from homology"/>
<keyword evidence="10" id="KW-1185">Reference proteome</keyword>
<dbReference type="GO" id="GO:0016616">
    <property type="term" value="F:oxidoreductase activity, acting on the CH-OH group of donors, NAD or NADP as acceptor"/>
    <property type="evidence" value="ECO:0007669"/>
    <property type="project" value="UniProtKB-ARBA"/>
</dbReference>
<dbReference type="Pfam" id="PF00465">
    <property type="entry name" value="Fe-ADH"/>
    <property type="match status" value="1"/>
</dbReference>
<dbReference type="AlphaFoldDB" id="A0ABD6AE68"/>
<dbReference type="SUPFAM" id="SSF56796">
    <property type="entry name" value="Dehydroquinate synthase-like"/>
    <property type="match status" value="1"/>
</dbReference>
<dbReference type="PANTHER" id="PTHR11496:SF83">
    <property type="entry name" value="HYDROXYACID-OXOACID TRANSHYDROGENASE, MITOCHONDRIAL"/>
    <property type="match status" value="1"/>
</dbReference>
<dbReference type="CDD" id="cd08190">
    <property type="entry name" value="HOT"/>
    <property type="match status" value="1"/>
</dbReference>
<comment type="caution">
    <text evidence="9">The sequence shown here is derived from an EMBL/GenBank/DDBJ whole genome shotgun (WGS) entry which is preliminary data.</text>
</comment>
<dbReference type="GeneID" id="79317203"/>
<reference evidence="9 10" key="1">
    <citation type="journal article" date="2019" name="Int. J. Syst. Evol. Microbiol.">
        <title>The Global Catalogue of Microorganisms (GCM) 10K type strain sequencing project: providing services to taxonomists for standard genome sequencing and annotation.</title>
        <authorList>
            <consortium name="The Broad Institute Genomics Platform"/>
            <consortium name="The Broad Institute Genome Sequencing Center for Infectious Disease"/>
            <person name="Wu L."/>
            <person name="Ma J."/>
        </authorList>
    </citation>
    <scope>NUCLEOTIDE SEQUENCE [LARGE SCALE GENOMIC DNA]</scope>
    <source>
        <strain evidence="9 10">PSR21</strain>
    </source>
</reference>
<evidence type="ECO:0000256" key="4">
    <source>
        <dbReference type="ARBA" id="ARBA00022946"/>
    </source>
</evidence>
<dbReference type="Gene3D" id="1.20.1090.10">
    <property type="entry name" value="Dehydroquinate synthase-like - alpha domain"/>
    <property type="match status" value="1"/>
</dbReference>
<dbReference type="Proteomes" id="UP001596547">
    <property type="component" value="Unassembled WGS sequence"/>
</dbReference>
<evidence type="ECO:0000259" key="8">
    <source>
        <dbReference type="Pfam" id="PF25137"/>
    </source>
</evidence>
<keyword evidence="5 9" id="KW-0560">Oxidoreductase</keyword>
<dbReference type="PANTHER" id="PTHR11496">
    <property type="entry name" value="ALCOHOL DEHYDROGENASE"/>
    <property type="match status" value="1"/>
</dbReference>
<name>A0ABD6AE68_9EURY</name>
<sequence length="404" mass="42949">MHQSETVWEFSMAERVKFGVGAAEELPSAITERNAESVLLLTDPGIEDAGIVTYLTGLLDAADVEYHVYTDVEPEPSLGVYESAIQLAEDRSPDLVIGVGGGSSMDVAKTTSAVTAADGSILEYATPPTGDGKPLPDTGIPCFCLPTTAGTGSETSPVAVISVPEEALKGGISSRHLLPQLAIVDPNLAISLPPEPTAFSGMDALGHAVEAYTAIPFDAKPRPSTPRDRPEYNGRSILTDQFARKAIDLIGRNLRRAVDNGYDVEARRNMALASLMAGMAFTNAGTTAAHALAMATGAEYDVPHGIAVAMFLPEVVRFNAPSVPDRCDDIVRLLGEDPDETSAGDAIANLRADVRLPRGLNAFDITRDQVPQIAEKASRLDRLLSKNVRRMTKTDLEGVLERSL</sequence>
<dbReference type="InterPro" id="IPR018211">
    <property type="entry name" value="ADH_Fe_CS"/>
</dbReference>
<evidence type="ECO:0000313" key="9">
    <source>
        <dbReference type="EMBL" id="MFC7318608.1"/>
    </source>
</evidence>
<dbReference type="EMBL" id="JBHTBF010000003">
    <property type="protein sequence ID" value="MFC7318608.1"/>
    <property type="molecule type" value="Genomic_DNA"/>
</dbReference>
<evidence type="ECO:0000259" key="7">
    <source>
        <dbReference type="Pfam" id="PF00465"/>
    </source>
</evidence>
<feature type="domain" description="Alcohol dehydrogenase iron-type/glycerol dehydrogenase GldA" evidence="7">
    <location>
        <begin position="14"/>
        <end position="186"/>
    </location>
</feature>
<dbReference type="InterPro" id="IPR001670">
    <property type="entry name" value="ADH_Fe/GldA"/>
</dbReference>
<dbReference type="InterPro" id="IPR039697">
    <property type="entry name" value="Alcohol_dehydrogenase_Fe"/>
</dbReference>
<evidence type="ECO:0000256" key="3">
    <source>
        <dbReference type="ARBA" id="ARBA00013182"/>
    </source>
</evidence>
<dbReference type="InterPro" id="IPR042157">
    <property type="entry name" value="HOT"/>
</dbReference>
<comment type="catalytic activity">
    <reaction evidence="1">
        <text>(S)-3-hydroxybutanoate + 2-oxoglutarate = (R)-2-hydroxyglutarate + acetoacetate</text>
        <dbReference type="Rhea" id="RHEA:23048"/>
        <dbReference type="ChEBI" id="CHEBI:11047"/>
        <dbReference type="ChEBI" id="CHEBI:13705"/>
        <dbReference type="ChEBI" id="CHEBI:15801"/>
        <dbReference type="ChEBI" id="CHEBI:16810"/>
        <dbReference type="EC" id="1.1.99.24"/>
    </reaction>
</comment>
<dbReference type="PROSITE" id="PS00913">
    <property type="entry name" value="ADH_IRON_1"/>
    <property type="match status" value="1"/>
</dbReference>
<evidence type="ECO:0000256" key="6">
    <source>
        <dbReference type="ARBA" id="ARBA00049496"/>
    </source>
</evidence>
<protein>
    <recommendedName>
        <fullName evidence="3">hydroxyacid-oxoacid transhydrogenase</fullName>
        <ecNumber evidence="3">1.1.99.24</ecNumber>
    </recommendedName>
</protein>
<dbReference type="InterPro" id="IPR056798">
    <property type="entry name" value="ADH_Fe_C"/>
</dbReference>
<feature type="domain" description="Fe-containing alcohol dehydrogenase-like C-terminal" evidence="8">
    <location>
        <begin position="238"/>
        <end position="403"/>
    </location>
</feature>
<dbReference type="RefSeq" id="WP_276306553.1">
    <property type="nucleotide sequence ID" value="NZ_CP119993.1"/>
</dbReference>
<dbReference type="FunFam" id="3.40.50.1970:FF:000003">
    <property type="entry name" value="Alcohol dehydrogenase, iron-containing"/>
    <property type="match status" value="1"/>
</dbReference>
<keyword evidence="4" id="KW-0809">Transit peptide</keyword>
<dbReference type="Gene3D" id="3.40.50.1970">
    <property type="match status" value="1"/>
</dbReference>
<gene>
    <name evidence="9" type="ORF">ACFQPE_17685</name>
</gene>
<accession>A0ABD6AE68</accession>
<comment type="similarity">
    <text evidence="2">Belongs to the iron-containing alcohol dehydrogenase family. Hydroxyacid-oxoacid transhydrogenase subfamily.</text>
</comment>
<comment type="catalytic activity">
    <reaction evidence="6">
        <text>4-hydroxybutanoate + 2-oxoglutarate = (R)-2-hydroxyglutarate + succinate semialdehyde</text>
        <dbReference type="Rhea" id="RHEA:24734"/>
        <dbReference type="ChEBI" id="CHEBI:15801"/>
        <dbReference type="ChEBI" id="CHEBI:16724"/>
        <dbReference type="ChEBI" id="CHEBI:16810"/>
        <dbReference type="ChEBI" id="CHEBI:57706"/>
        <dbReference type="EC" id="1.1.99.24"/>
    </reaction>
</comment>
<evidence type="ECO:0000256" key="2">
    <source>
        <dbReference type="ARBA" id="ARBA00010005"/>
    </source>
</evidence>